<evidence type="ECO:0008006" key="3">
    <source>
        <dbReference type="Google" id="ProtNLM"/>
    </source>
</evidence>
<gene>
    <name evidence="2" type="ORF">S01H1_76256</name>
</gene>
<name>X0YC57_9ZZZZ</name>
<keyword evidence="1" id="KW-0472">Membrane</keyword>
<feature type="non-terminal residue" evidence="2">
    <location>
        <position position="1"/>
    </location>
</feature>
<reference evidence="2" key="1">
    <citation type="journal article" date="2014" name="Front. Microbiol.">
        <title>High frequency of phylogenetically diverse reductive dehalogenase-homologous genes in deep subseafloor sedimentary metagenomes.</title>
        <authorList>
            <person name="Kawai M."/>
            <person name="Futagami T."/>
            <person name="Toyoda A."/>
            <person name="Takaki Y."/>
            <person name="Nishi S."/>
            <person name="Hori S."/>
            <person name="Arai W."/>
            <person name="Tsubouchi T."/>
            <person name="Morono Y."/>
            <person name="Uchiyama I."/>
            <person name="Ito T."/>
            <person name="Fujiyama A."/>
            <person name="Inagaki F."/>
            <person name="Takami H."/>
        </authorList>
    </citation>
    <scope>NUCLEOTIDE SEQUENCE</scope>
    <source>
        <strain evidence="2">Expedition CK06-06</strain>
    </source>
</reference>
<evidence type="ECO:0000313" key="2">
    <source>
        <dbReference type="EMBL" id="GAG53414.1"/>
    </source>
</evidence>
<dbReference type="InterPro" id="IPR025495">
    <property type="entry name" value="DUF4386"/>
</dbReference>
<dbReference type="AlphaFoldDB" id="X0YC57"/>
<organism evidence="2">
    <name type="scientific">marine sediment metagenome</name>
    <dbReference type="NCBI Taxonomy" id="412755"/>
    <lineage>
        <taxon>unclassified sequences</taxon>
        <taxon>metagenomes</taxon>
        <taxon>ecological metagenomes</taxon>
    </lineage>
</organism>
<sequence length="212" mass="23446">CGFLYLYILGTNAASVGLGNRMDEKKENAVKKLRIINDNPNRYRQSLIIAIISHLGIIAIAVTLFLAFNQYNPLLAIIGTIFRLGEGSILSYNEIKSFSHLNIAKEYSNSSDSKQITLSNSCGTLIQKSNFRFILGLNFLSIGTLSYCILFLSTGAIFIPIGWLGFVASAISVIGTGIVLIKPNFNILYKIGLPLMMLFEITFGIWLLFFLS</sequence>
<comment type="caution">
    <text evidence="2">The sequence shown here is derived from an EMBL/GenBank/DDBJ whole genome shotgun (WGS) entry which is preliminary data.</text>
</comment>
<dbReference type="EMBL" id="BARS01051163">
    <property type="protein sequence ID" value="GAG53414.1"/>
    <property type="molecule type" value="Genomic_DNA"/>
</dbReference>
<dbReference type="Pfam" id="PF14329">
    <property type="entry name" value="DUF4386"/>
    <property type="match status" value="1"/>
</dbReference>
<keyword evidence="1" id="KW-0812">Transmembrane</keyword>
<feature type="transmembrane region" description="Helical" evidence="1">
    <location>
        <begin position="158"/>
        <end position="181"/>
    </location>
</feature>
<proteinExistence type="predicted"/>
<protein>
    <recommendedName>
        <fullName evidence="3">DUF4386 domain-containing protein</fullName>
    </recommendedName>
</protein>
<feature type="transmembrane region" description="Helical" evidence="1">
    <location>
        <begin position="193"/>
        <end position="211"/>
    </location>
</feature>
<evidence type="ECO:0000256" key="1">
    <source>
        <dbReference type="SAM" id="Phobius"/>
    </source>
</evidence>
<feature type="transmembrane region" description="Helical" evidence="1">
    <location>
        <begin position="133"/>
        <end position="152"/>
    </location>
</feature>
<keyword evidence="1" id="KW-1133">Transmembrane helix</keyword>
<feature type="transmembrane region" description="Helical" evidence="1">
    <location>
        <begin position="47"/>
        <end position="68"/>
    </location>
</feature>
<accession>X0YC57</accession>